<feature type="transmembrane region" description="Helical" evidence="1">
    <location>
        <begin position="280"/>
        <end position="298"/>
    </location>
</feature>
<organism evidence="2 3">
    <name type="scientific">Halarsenatibacter silvermanii</name>
    <dbReference type="NCBI Taxonomy" id="321763"/>
    <lineage>
        <taxon>Bacteria</taxon>
        <taxon>Bacillati</taxon>
        <taxon>Bacillota</taxon>
        <taxon>Clostridia</taxon>
        <taxon>Halanaerobiales</taxon>
        <taxon>Halarsenatibacteraceae</taxon>
        <taxon>Halarsenatibacter</taxon>
    </lineage>
</organism>
<dbReference type="InterPro" id="IPR049458">
    <property type="entry name" value="EpsG-like"/>
</dbReference>
<evidence type="ECO:0000256" key="1">
    <source>
        <dbReference type="SAM" id="Phobius"/>
    </source>
</evidence>
<dbReference type="Proteomes" id="UP000199476">
    <property type="component" value="Unassembled WGS sequence"/>
</dbReference>
<feature type="transmembrane region" description="Helical" evidence="1">
    <location>
        <begin position="212"/>
        <end position="234"/>
    </location>
</feature>
<keyword evidence="1" id="KW-0812">Transmembrane</keyword>
<feature type="transmembrane region" description="Helical" evidence="1">
    <location>
        <begin position="145"/>
        <end position="165"/>
    </location>
</feature>
<feature type="transmembrane region" description="Helical" evidence="1">
    <location>
        <begin position="329"/>
        <end position="348"/>
    </location>
</feature>
<feature type="transmembrane region" description="Helical" evidence="1">
    <location>
        <begin position="304"/>
        <end position="322"/>
    </location>
</feature>
<dbReference type="RefSeq" id="WP_089761807.1">
    <property type="nucleotide sequence ID" value="NZ_FNGO01000027.1"/>
</dbReference>
<keyword evidence="1" id="KW-0472">Membrane</keyword>
<dbReference type="Pfam" id="PF14897">
    <property type="entry name" value="EpsG"/>
    <property type="match status" value="1"/>
</dbReference>
<feature type="transmembrane region" description="Helical" evidence="1">
    <location>
        <begin position="246"/>
        <end position="268"/>
    </location>
</feature>
<dbReference type="OrthoDB" id="1649543at2"/>
<dbReference type="EMBL" id="FNGO01000027">
    <property type="protein sequence ID" value="SDM32411.1"/>
    <property type="molecule type" value="Genomic_DNA"/>
</dbReference>
<feature type="transmembrane region" description="Helical" evidence="1">
    <location>
        <begin position="177"/>
        <end position="200"/>
    </location>
</feature>
<dbReference type="STRING" id="321763.SAMN04488692_12718"/>
<evidence type="ECO:0000313" key="2">
    <source>
        <dbReference type="EMBL" id="SDM32411.1"/>
    </source>
</evidence>
<gene>
    <name evidence="2" type="ORF">SAMN04488692_12718</name>
</gene>
<reference evidence="2 3" key="1">
    <citation type="submission" date="2016-10" db="EMBL/GenBank/DDBJ databases">
        <authorList>
            <person name="de Groot N.N."/>
        </authorList>
    </citation>
    <scope>NUCLEOTIDE SEQUENCE [LARGE SCALE GENOMIC DNA]</scope>
    <source>
        <strain evidence="2 3">SLAS-1</strain>
    </source>
</reference>
<proteinExistence type="predicted"/>
<keyword evidence="3" id="KW-1185">Reference proteome</keyword>
<feature type="transmembrane region" description="Helical" evidence="1">
    <location>
        <begin position="39"/>
        <end position="57"/>
    </location>
</feature>
<dbReference type="AlphaFoldDB" id="A0A1G9SAK7"/>
<sequence>MVSSYIIYISTVIFATVFAGLAQKYCYINKKGNVVPNKMFWFMSMGILVFIMGFRDLSVGVDGGNYLRIYKNINELGVIEYIQNTTHEPGYIIFNRLIYLIFNDFQWVLILSSLFIIFGVYKALEYEIKNISLPLAVFIFSTTQYFYYFGIIRLGMAVSIIAFAYRYILEDKKTKYILMVLVATMFHFSALFALGLIFLTQRKKGKFYKRNIIIIALIVPVAFFMVRAFIFPLINIDRYQRYIQSSIIGIDLGFLPWLPFLFLFLIHYNKFVRTRKNYQFYFYLYIMRIVTEMSYPILGGGRMIWYVYLSVCFLLPATVRVNKNKFVKLILLVVIIFFSIVYSYHAYFASYSYRGPTMFPYINIIFQ</sequence>
<evidence type="ECO:0000313" key="3">
    <source>
        <dbReference type="Proteomes" id="UP000199476"/>
    </source>
</evidence>
<protein>
    <submittedName>
        <fullName evidence="2">EpsG family protein</fullName>
    </submittedName>
</protein>
<accession>A0A1G9SAK7</accession>
<name>A0A1G9SAK7_9FIRM</name>
<feature type="transmembrane region" description="Helical" evidence="1">
    <location>
        <begin position="105"/>
        <end position="124"/>
    </location>
</feature>
<keyword evidence="1" id="KW-1133">Transmembrane helix</keyword>
<feature type="transmembrane region" description="Helical" evidence="1">
    <location>
        <begin position="6"/>
        <end position="27"/>
    </location>
</feature>